<protein>
    <recommendedName>
        <fullName evidence="6">Pentatricopeptide repeat-containing protein</fullName>
    </recommendedName>
</protein>
<keyword evidence="2" id="KW-0677">Repeat</keyword>
<evidence type="ECO:0000256" key="2">
    <source>
        <dbReference type="ARBA" id="ARBA00022737"/>
    </source>
</evidence>
<dbReference type="InterPro" id="IPR011990">
    <property type="entry name" value="TPR-like_helical_dom_sf"/>
</dbReference>
<dbReference type="GO" id="GO:0003729">
    <property type="term" value="F:mRNA binding"/>
    <property type="evidence" value="ECO:0007669"/>
    <property type="project" value="UniProtKB-ARBA"/>
</dbReference>
<dbReference type="Gene3D" id="1.25.40.10">
    <property type="entry name" value="Tetratricopeptide repeat domain"/>
    <property type="match status" value="3"/>
</dbReference>
<evidence type="ECO:0000313" key="4">
    <source>
        <dbReference type="EMBL" id="KAG0496707.1"/>
    </source>
</evidence>
<keyword evidence="5" id="KW-1185">Reference proteome</keyword>
<proteinExistence type="inferred from homology"/>
<feature type="repeat" description="PPR" evidence="3">
    <location>
        <begin position="147"/>
        <end position="181"/>
    </location>
</feature>
<dbReference type="InterPro" id="IPR002885">
    <property type="entry name" value="PPR_rpt"/>
</dbReference>
<dbReference type="PANTHER" id="PTHR45717">
    <property type="entry name" value="OS12G0527900 PROTEIN"/>
    <property type="match status" value="1"/>
</dbReference>
<feature type="repeat" description="PPR" evidence="3">
    <location>
        <begin position="323"/>
        <end position="357"/>
    </location>
</feature>
<reference evidence="4 5" key="1">
    <citation type="journal article" date="2020" name="Nat. Food">
        <title>A phased Vanilla planifolia genome enables genetic improvement of flavour and production.</title>
        <authorList>
            <person name="Hasing T."/>
            <person name="Tang H."/>
            <person name="Brym M."/>
            <person name="Khazi F."/>
            <person name="Huang T."/>
            <person name="Chambers A.H."/>
        </authorList>
    </citation>
    <scope>NUCLEOTIDE SEQUENCE [LARGE SCALE GENOMIC DNA]</scope>
    <source>
        <tissue evidence="4">Leaf</tissue>
    </source>
</reference>
<evidence type="ECO:0000313" key="5">
    <source>
        <dbReference type="Proteomes" id="UP000636800"/>
    </source>
</evidence>
<organism evidence="4 5">
    <name type="scientific">Vanilla planifolia</name>
    <name type="common">Vanilla</name>
    <dbReference type="NCBI Taxonomy" id="51239"/>
    <lineage>
        <taxon>Eukaryota</taxon>
        <taxon>Viridiplantae</taxon>
        <taxon>Streptophyta</taxon>
        <taxon>Embryophyta</taxon>
        <taxon>Tracheophyta</taxon>
        <taxon>Spermatophyta</taxon>
        <taxon>Magnoliopsida</taxon>
        <taxon>Liliopsida</taxon>
        <taxon>Asparagales</taxon>
        <taxon>Orchidaceae</taxon>
        <taxon>Vanilloideae</taxon>
        <taxon>Vanilleae</taxon>
        <taxon>Vanilla</taxon>
    </lineage>
</organism>
<sequence length="534" mass="61675">MNFYIFTMLQCLRGTDWSRRLRGTNRLCLSPTLARPMTTRTRPVPRQTLCSAIYPLGHPSFDMSLELDRWVGKGNSVRLVELQNLIRDLRRRRRYKQALEVSEWTRDKRYASFMVSDHAVHLDLIGNVQGLLAAKKYFESLKARDKTEKTYGALLNCYVRERLVDESLQHFQKMKEMGMASSPLPYNDIMCLYTNIGLHEKVPSVLWEMKEDEVLPDNFSYRICINSYGSRSDIEAMEKVLDEMEVQPQIVVDWNTYSVVANIYCKAGLNEKAISAMKKAEEKLEKKNGICYNHLISLYAALGKKQDMWRLWELQKQNCKKFINRDYNTMLRALVKLGELEEAETLLKDWESSGNSLDFRVPNILLITYRQSGLMDKAQAMMDDFLKKRKSPPSSSWGIVATGFAEKGEMGMAYEFMTSALCVYTPSSGWEPNSNVIRSILHYLSDVDEIKKVENFIGLLKNVIPMNRDMYHTLIKCNLKAGRGVEILLEDMKADGVLPSEETLQIIASFKSENAISADNRTLCCFFFLIWYFN</sequence>
<evidence type="ECO:0000256" key="3">
    <source>
        <dbReference type="PROSITE-ProRule" id="PRU00708"/>
    </source>
</evidence>
<name>A0A835S3A2_VANPL</name>
<comment type="caution">
    <text evidence="4">The sequence shown here is derived from an EMBL/GenBank/DDBJ whole genome shotgun (WGS) entry which is preliminary data.</text>
</comment>
<dbReference type="Proteomes" id="UP000636800">
    <property type="component" value="Chromosome 1"/>
</dbReference>
<comment type="similarity">
    <text evidence="1">Belongs to the PPR family. P subfamily.</text>
</comment>
<dbReference type="SUPFAM" id="SSF48452">
    <property type="entry name" value="TPR-like"/>
    <property type="match status" value="1"/>
</dbReference>
<dbReference type="Pfam" id="PF01535">
    <property type="entry name" value="PPR"/>
    <property type="match status" value="4"/>
</dbReference>
<dbReference type="EMBL" id="JADCNL010000001">
    <property type="protein sequence ID" value="KAG0496707.1"/>
    <property type="molecule type" value="Genomic_DNA"/>
</dbReference>
<dbReference type="PANTHER" id="PTHR45717:SF20">
    <property type="entry name" value="OS07G0598500 PROTEIN"/>
    <property type="match status" value="1"/>
</dbReference>
<evidence type="ECO:0008006" key="6">
    <source>
        <dbReference type="Google" id="ProtNLM"/>
    </source>
</evidence>
<dbReference type="GO" id="GO:0005739">
    <property type="term" value="C:mitochondrion"/>
    <property type="evidence" value="ECO:0007669"/>
    <property type="project" value="TreeGrafter"/>
</dbReference>
<evidence type="ECO:0000256" key="1">
    <source>
        <dbReference type="ARBA" id="ARBA00007626"/>
    </source>
</evidence>
<dbReference type="AlphaFoldDB" id="A0A835S3A2"/>
<accession>A0A835S3A2</accession>
<dbReference type="PROSITE" id="PS51375">
    <property type="entry name" value="PPR"/>
    <property type="match status" value="2"/>
</dbReference>
<gene>
    <name evidence="4" type="ORF">HPP92_001398</name>
</gene>
<dbReference type="NCBIfam" id="TIGR00756">
    <property type="entry name" value="PPR"/>
    <property type="match status" value="3"/>
</dbReference>